<comment type="caution">
    <text evidence="1">The sequence shown here is derived from an EMBL/GenBank/DDBJ whole genome shotgun (WGS) entry which is preliminary data.</text>
</comment>
<dbReference type="Proteomes" id="UP001472677">
    <property type="component" value="Unassembled WGS sequence"/>
</dbReference>
<organism evidence="1 2">
    <name type="scientific">Hibiscus sabdariffa</name>
    <name type="common">roselle</name>
    <dbReference type="NCBI Taxonomy" id="183260"/>
    <lineage>
        <taxon>Eukaryota</taxon>
        <taxon>Viridiplantae</taxon>
        <taxon>Streptophyta</taxon>
        <taxon>Embryophyta</taxon>
        <taxon>Tracheophyta</taxon>
        <taxon>Spermatophyta</taxon>
        <taxon>Magnoliopsida</taxon>
        <taxon>eudicotyledons</taxon>
        <taxon>Gunneridae</taxon>
        <taxon>Pentapetalae</taxon>
        <taxon>rosids</taxon>
        <taxon>malvids</taxon>
        <taxon>Malvales</taxon>
        <taxon>Malvaceae</taxon>
        <taxon>Malvoideae</taxon>
        <taxon>Hibiscus</taxon>
    </lineage>
</organism>
<gene>
    <name evidence="1" type="ORF">V6N12_060093</name>
</gene>
<dbReference type="EMBL" id="JBBPBM010000036">
    <property type="protein sequence ID" value="KAK8529310.1"/>
    <property type="molecule type" value="Genomic_DNA"/>
</dbReference>
<accession>A0ABR2D3F3</accession>
<keyword evidence="2" id="KW-1185">Reference proteome</keyword>
<evidence type="ECO:0000313" key="1">
    <source>
        <dbReference type="EMBL" id="KAK8529310.1"/>
    </source>
</evidence>
<sequence>MAAMAVPATLGLDPTVAPRILPFIFSHCKPIEAPVQESYNLAAQAAFRLLKNIKFLPMNVWFGQLILLPDFSLGAKKKLAPWKNYMDVIEVKT</sequence>
<name>A0ABR2D3F3_9ROSI</name>
<protein>
    <submittedName>
        <fullName evidence="1">Uncharacterized protein</fullName>
    </submittedName>
</protein>
<reference evidence="1 2" key="1">
    <citation type="journal article" date="2024" name="G3 (Bethesda)">
        <title>Genome assembly of Hibiscus sabdariffa L. provides insights into metabolisms of medicinal natural products.</title>
        <authorList>
            <person name="Kim T."/>
        </authorList>
    </citation>
    <scope>NUCLEOTIDE SEQUENCE [LARGE SCALE GENOMIC DNA]</scope>
    <source>
        <strain evidence="1">TK-2024</strain>
        <tissue evidence="1">Old leaves</tissue>
    </source>
</reference>
<evidence type="ECO:0000313" key="2">
    <source>
        <dbReference type="Proteomes" id="UP001472677"/>
    </source>
</evidence>
<proteinExistence type="predicted"/>